<evidence type="ECO:0000256" key="1">
    <source>
        <dbReference type="SAM" id="Phobius"/>
    </source>
</evidence>
<protein>
    <recommendedName>
        <fullName evidence="2">Methyltransferase FkbM domain-containing protein</fullName>
    </recommendedName>
</protein>
<evidence type="ECO:0000313" key="4">
    <source>
        <dbReference type="Proteomes" id="UP000494165"/>
    </source>
</evidence>
<dbReference type="Pfam" id="PF05050">
    <property type="entry name" value="Methyltransf_21"/>
    <property type="match status" value="1"/>
</dbReference>
<dbReference type="InterPro" id="IPR029063">
    <property type="entry name" value="SAM-dependent_MTases_sf"/>
</dbReference>
<organism evidence="3 4">
    <name type="scientific">Cloeon dipterum</name>
    <dbReference type="NCBI Taxonomy" id="197152"/>
    <lineage>
        <taxon>Eukaryota</taxon>
        <taxon>Metazoa</taxon>
        <taxon>Ecdysozoa</taxon>
        <taxon>Arthropoda</taxon>
        <taxon>Hexapoda</taxon>
        <taxon>Insecta</taxon>
        <taxon>Pterygota</taxon>
        <taxon>Palaeoptera</taxon>
        <taxon>Ephemeroptera</taxon>
        <taxon>Pisciforma</taxon>
        <taxon>Baetidae</taxon>
        <taxon>Cloeon</taxon>
    </lineage>
</organism>
<dbReference type="EMBL" id="CADEPI010000301">
    <property type="protein sequence ID" value="CAB3383240.1"/>
    <property type="molecule type" value="Genomic_DNA"/>
</dbReference>
<feature type="domain" description="Methyltransferase FkbM" evidence="2">
    <location>
        <begin position="182"/>
        <end position="334"/>
    </location>
</feature>
<dbReference type="GO" id="GO:0016197">
    <property type="term" value="P:endosomal transport"/>
    <property type="evidence" value="ECO:0007669"/>
    <property type="project" value="TreeGrafter"/>
</dbReference>
<dbReference type="InterPro" id="IPR006342">
    <property type="entry name" value="FkbM_mtfrase"/>
</dbReference>
<dbReference type="GO" id="GO:0005789">
    <property type="term" value="C:endoplasmic reticulum membrane"/>
    <property type="evidence" value="ECO:0007669"/>
    <property type="project" value="TreeGrafter"/>
</dbReference>
<comment type="caution">
    <text evidence="3">The sequence shown here is derived from an EMBL/GenBank/DDBJ whole genome shotgun (WGS) entry which is preliminary data.</text>
</comment>
<dbReference type="AlphaFoldDB" id="A0A8S1DQB0"/>
<evidence type="ECO:0000313" key="3">
    <source>
        <dbReference type="EMBL" id="CAB3383240.1"/>
    </source>
</evidence>
<dbReference type="GO" id="GO:0031902">
    <property type="term" value="C:late endosome membrane"/>
    <property type="evidence" value="ECO:0007669"/>
    <property type="project" value="TreeGrafter"/>
</dbReference>
<evidence type="ECO:0000259" key="2">
    <source>
        <dbReference type="Pfam" id="PF05050"/>
    </source>
</evidence>
<dbReference type="GO" id="GO:0005886">
    <property type="term" value="C:plasma membrane"/>
    <property type="evidence" value="ECO:0007669"/>
    <property type="project" value="TreeGrafter"/>
</dbReference>
<keyword evidence="4" id="KW-1185">Reference proteome</keyword>
<feature type="transmembrane region" description="Helical" evidence="1">
    <location>
        <begin position="6"/>
        <end position="26"/>
    </location>
</feature>
<keyword evidence="1" id="KW-0472">Membrane</keyword>
<dbReference type="OrthoDB" id="6357215at2759"/>
<dbReference type="Proteomes" id="UP000494165">
    <property type="component" value="Unassembled WGS sequence"/>
</dbReference>
<dbReference type="GO" id="GO:0006888">
    <property type="term" value="P:endoplasmic reticulum to Golgi vesicle-mediated transport"/>
    <property type="evidence" value="ECO:0007669"/>
    <property type="project" value="TreeGrafter"/>
</dbReference>
<dbReference type="GO" id="GO:0005794">
    <property type="term" value="C:Golgi apparatus"/>
    <property type="evidence" value="ECO:0007669"/>
    <property type="project" value="TreeGrafter"/>
</dbReference>
<proteinExistence type="predicted"/>
<dbReference type="SUPFAM" id="SSF53335">
    <property type="entry name" value="S-adenosyl-L-methionine-dependent methyltransferases"/>
    <property type="match status" value="1"/>
</dbReference>
<reference evidence="3 4" key="1">
    <citation type="submission" date="2020-04" db="EMBL/GenBank/DDBJ databases">
        <authorList>
            <person name="Alioto T."/>
            <person name="Alioto T."/>
            <person name="Gomez Garrido J."/>
        </authorList>
    </citation>
    <scope>NUCLEOTIDE SEQUENCE [LARGE SCALE GENOMIC DNA]</scope>
</reference>
<dbReference type="Gene3D" id="3.40.50.150">
    <property type="entry name" value="Vaccinia Virus protein VP39"/>
    <property type="match status" value="1"/>
</dbReference>
<dbReference type="PANTHER" id="PTHR34009">
    <property type="entry name" value="PROTEIN STAR"/>
    <property type="match status" value="1"/>
</dbReference>
<name>A0A8S1DQB0_9INSE</name>
<keyword evidence="1" id="KW-1133">Transmembrane helix</keyword>
<sequence>MQRMALAQLLANGVCVALLMGLYIALSNLKDNVSRQESILLRARHRVERLEAVYLQKRRSEAVMQSLESDAGFGDVVGLEGRVKRLEIHVANAHELLIGFIYTKAPPAVRHYYVYPSSLVDELTALDQESDRLTQHIREKLFVYPPLSILQTTLLARDTSRGEVGAVLRHIFRDKKNGLFIECGALDGLTLSNTFYLERLLGWTGVLIEPEPNSFNELLQRKRNVLSIPTCLSRSRHPQLVPFTFGWHAYSRIDTLTPMSEHTNNVLCMPFFAILKAINRTDIDLFSLDIEGHELDVLRTIPWEEVDIKVLIVEHFNIAEGKQALEDFMTSKGYAIFPSTAEERMKGQWAEFDDIFVKKDVGLNES</sequence>
<keyword evidence="1" id="KW-0812">Transmembrane</keyword>
<gene>
    <name evidence="3" type="ORF">CLODIP_2_CD07019</name>
</gene>
<dbReference type="PANTHER" id="PTHR34009:SF2">
    <property type="entry name" value="PROTEIN STAR"/>
    <property type="match status" value="1"/>
</dbReference>
<accession>A0A8S1DQB0</accession>
<dbReference type="InterPro" id="IPR053202">
    <property type="entry name" value="EGF_Rcpt_Signaling_Reg"/>
</dbReference>